<dbReference type="EMBL" id="WBKG01000013">
    <property type="protein sequence ID" value="KAB1987546.1"/>
    <property type="molecule type" value="Genomic_DNA"/>
</dbReference>
<dbReference type="CDD" id="cd00834">
    <property type="entry name" value="KAS_I_II"/>
    <property type="match status" value="1"/>
</dbReference>
<name>A0A7J5DFT1_9ACTN</name>
<evidence type="ECO:0000256" key="4">
    <source>
        <dbReference type="RuleBase" id="RU003694"/>
    </source>
</evidence>
<dbReference type="Gene3D" id="3.40.47.10">
    <property type="match status" value="2"/>
</dbReference>
<comment type="similarity">
    <text evidence="1 4">Belongs to the thiolase-like superfamily. Beta-ketoacyl-ACP synthases family.</text>
</comment>
<dbReference type="FunFam" id="3.40.47.10:FF:000018">
    <property type="entry name" value="3-oxoacyl-[acyl-carrier-protein] synthase 2"/>
    <property type="match status" value="1"/>
</dbReference>
<evidence type="ECO:0000313" key="7">
    <source>
        <dbReference type="Proteomes" id="UP000442990"/>
    </source>
</evidence>
<dbReference type="GO" id="GO:0005829">
    <property type="term" value="C:cytosol"/>
    <property type="evidence" value="ECO:0007669"/>
    <property type="project" value="TreeGrafter"/>
</dbReference>
<keyword evidence="3" id="KW-0012">Acyltransferase</keyword>
<dbReference type="Proteomes" id="UP000442990">
    <property type="component" value="Unassembled WGS sequence"/>
</dbReference>
<dbReference type="RefSeq" id="WP_151470299.1">
    <property type="nucleotide sequence ID" value="NZ_WBKG01000013.1"/>
</dbReference>
<evidence type="ECO:0000259" key="5">
    <source>
        <dbReference type="PROSITE" id="PS52004"/>
    </source>
</evidence>
<dbReference type="InterPro" id="IPR014031">
    <property type="entry name" value="Ketoacyl_synth_C"/>
</dbReference>
<feature type="domain" description="Ketosynthase family 3 (KS3)" evidence="5">
    <location>
        <begin position="1"/>
        <end position="417"/>
    </location>
</feature>
<dbReference type="InterPro" id="IPR018201">
    <property type="entry name" value="Ketoacyl_synth_AS"/>
</dbReference>
<dbReference type="PROSITE" id="PS52004">
    <property type="entry name" value="KS3_2"/>
    <property type="match status" value="1"/>
</dbReference>
<proteinExistence type="inferred from homology"/>
<dbReference type="InterPro" id="IPR014030">
    <property type="entry name" value="Ketoacyl_synth_N"/>
</dbReference>
<protein>
    <submittedName>
        <fullName evidence="6">Beta-ketoacyl-[acyl-carrier-protein] synthase family protein</fullName>
    </submittedName>
</protein>
<evidence type="ECO:0000256" key="2">
    <source>
        <dbReference type="ARBA" id="ARBA00022679"/>
    </source>
</evidence>
<dbReference type="AlphaFoldDB" id="A0A7J5DFT1"/>
<dbReference type="PANTHER" id="PTHR11712">
    <property type="entry name" value="POLYKETIDE SYNTHASE-RELATED"/>
    <property type="match status" value="1"/>
</dbReference>
<dbReference type="GO" id="GO:0004315">
    <property type="term" value="F:3-oxoacyl-[acyl-carrier-protein] synthase activity"/>
    <property type="evidence" value="ECO:0007669"/>
    <property type="project" value="InterPro"/>
</dbReference>
<evidence type="ECO:0000256" key="3">
    <source>
        <dbReference type="ARBA" id="ARBA00023315"/>
    </source>
</evidence>
<evidence type="ECO:0000256" key="1">
    <source>
        <dbReference type="ARBA" id="ARBA00008467"/>
    </source>
</evidence>
<dbReference type="PANTHER" id="PTHR11712:SF336">
    <property type="entry name" value="3-OXOACYL-[ACYL-CARRIER-PROTEIN] SYNTHASE, MITOCHONDRIAL"/>
    <property type="match status" value="1"/>
</dbReference>
<dbReference type="InterPro" id="IPR000794">
    <property type="entry name" value="Beta-ketoacyl_synthase"/>
</dbReference>
<dbReference type="InterPro" id="IPR016039">
    <property type="entry name" value="Thiolase-like"/>
</dbReference>
<dbReference type="GO" id="GO:0006633">
    <property type="term" value="P:fatty acid biosynthetic process"/>
    <property type="evidence" value="ECO:0007669"/>
    <property type="project" value="InterPro"/>
</dbReference>
<evidence type="ECO:0000313" key="6">
    <source>
        <dbReference type="EMBL" id="KAB1987546.1"/>
    </source>
</evidence>
<gene>
    <name evidence="6" type="ORF">F8144_17695</name>
</gene>
<comment type="caution">
    <text evidence="6">The sequence shown here is derived from an EMBL/GenBank/DDBJ whole genome shotgun (WGS) entry which is preliminary data.</text>
</comment>
<keyword evidence="2 4" id="KW-0808">Transferase</keyword>
<sequence>MKRVVITGVGVVAPQAVGTAAFWSLLTSGRTATRGVTLFDAAGHRSQVAAEVDFDAAAHGFTLADTERMDRAAQFALVSAREAVADSGLHAVLAAGNRLRTGVSLGNTAGCTTGLATQYALLSDFGSTWTVDHSRAAECLYDYFVPSSLAAAVARDSGAQGPVSLVSSGCTSGLDAIGHAAELIREGSADVMIAGGAEAPVSPIAMACFDRIRLTSPRNEDPATASRPFDRTRDGFVLGEGAAVVILEELEHARRRGAHAYAELSGFASYSSAHHMTGLRPGGRDMADAIRAALDEARLNPVDVDYINAHGAGTLHNDRHETHAFKQSLGDHARRVPVSSIKSMIGHALGAAGALDVVASVLAIEHSTVPPTANLHEPDPTCDLDYTPLFAREQRTSTVLSVASGFGGFHTATVLTRPRLRETA</sequence>
<keyword evidence="7" id="KW-1185">Reference proteome</keyword>
<dbReference type="SMART" id="SM00825">
    <property type="entry name" value="PKS_KS"/>
    <property type="match status" value="1"/>
</dbReference>
<dbReference type="SUPFAM" id="SSF53901">
    <property type="entry name" value="Thiolase-like"/>
    <property type="match status" value="2"/>
</dbReference>
<dbReference type="Pfam" id="PF02801">
    <property type="entry name" value="Ketoacyl-synt_C"/>
    <property type="match status" value="1"/>
</dbReference>
<dbReference type="Pfam" id="PF00109">
    <property type="entry name" value="ketoacyl-synt"/>
    <property type="match status" value="1"/>
</dbReference>
<accession>A0A7J5DFT1</accession>
<organism evidence="6 7">
    <name type="scientific">Streptomyces triticiradicis</name>
    <dbReference type="NCBI Taxonomy" id="2651189"/>
    <lineage>
        <taxon>Bacteria</taxon>
        <taxon>Bacillati</taxon>
        <taxon>Actinomycetota</taxon>
        <taxon>Actinomycetes</taxon>
        <taxon>Kitasatosporales</taxon>
        <taxon>Streptomycetaceae</taxon>
        <taxon>Streptomyces</taxon>
    </lineage>
</organism>
<dbReference type="NCBIfam" id="NF005589">
    <property type="entry name" value="PRK07314.1"/>
    <property type="match status" value="1"/>
</dbReference>
<reference evidence="6 7" key="1">
    <citation type="submission" date="2019-09" db="EMBL/GenBank/DDBJ databases">
        <title>Isolation and identification of active actinomycetes.</title>
        <authorList>
            <person name="Yu Z."/>
            <person name="Han C."/>
            <person name="Yu B."/>
        </authorList>
    </citation>
    <scope>NUCLEOTIDE SEQUENCE [LARGE SCALE GENOMIC DNA]</scope>
    <source>
        <strain evidence="6 7">NEAU-H2</strain>
    </source>
</reference>
<dbReference type="InterPro" id="IPR020841">
    <property type="entry name" value="PKS_Beta-ketoAc_synthase_dom"/>
</dbReference>
<dbReference type="PROSITE" id="PS00606">
    <property type="entry name" value="KS3_1"/>
    <property type="match status" value="1"/>
</dbReference>